<dbReference type="HOGENOM" id="CLU_1347660_0_0_14"/>
<evidence type="ECO:0000313" key="1">
    <source>
        <dbReference type="EMBL" id="CBW54349.1"/>
    </source>
</evidence>
<protein>
    <submittedName>
        <fullName evidence="1">Uncharacterized protein</fullName>
    </submittedName>
</protein>
<gene>
    <name evidence="1" type="ORF">MLC_6210</name>
</gene>
<dbReference type="EMBL" id="FQ377874">
    <property type="protein sequence ID" value="CBW54349.1"/>
    <property type="molecule type" value="Genomic_DNA"/>
</dbReference>
<evidence type="ECO:0000313" key="2">
    <source>
        <dbReference type="Proteomes" id="UP000010103"/>
    </source>
</evidence>
<dbReference type="Proteomes" id="UP000010103">
    <property type="component" value="Chromosome"/>
</dbReference>
<reference evidence="2" key="2">
    <citation type="journal article" date="2011" name="BMC Genomics">
        <title>Mycoplasma mycoides, from mycoides Small Colony to capri. A microevolutionary perspective.</title>
        <authorList>
            <person name="Thiaucourt F."/>
            <person name="Manso-Silvan L."/>
            <person name="Salah W."/>
            <person name="Barbe V."/>
            <person name="Berger A."/>
            <person name="Jacob D."/>
            <person name="Breton M."/>
            <person name="Dupuy V."/>
            <person name="Lomenech A.M."/>
            <person name="Blanchard A."/>
            <person name="Sirand-Pugnet P."/>
        </authorList>
    </citation>
    <scope>NUCLEOTIDE SEQUENCE [LARGE SCALE GENOMIC DNA]</scope>
    <source>
        <strain evidence="2">95010</strain>
    </source>
</reference>
<dbReference type="RefSeq" id="WP_013729736.1">
    <property type="nucleotide sequence ID" value="NC_015431.1"/>
</dbReference>
<dbReference type="AlphaFoldDB" id="F4MQG6"/>
<proteinExistence type="predicted"/>
<accession>F4MQG6</accession>
<sequence length="203" mass="25292">MKFEYDDIKYLIYFAEISNEDFCKEMNEPFKKLSIENQVLYRDYIIKITNNIEKLEDKQAQKLYELIIWTKKVTDQVEMLYYLKRIYQYSKALVFHKKDYIKSICNYEFEKYLEDFNFNSVELVKEIIMLDFTLNKFESEYWLFYPIEERQNLSYASDDDYIKDDGFWQFDIWTQQEVEQEYINYVFEKFYEEIKNKFSSKLN</sequence>
<dbReference type="KEGG" id="mml:MLC_6210"/>
<name>F4MQG6_MYCML</name>
<reference evidence="2" key="1">
    <citation type="journal article" date="2011" name="BMC Genomics">
        <title>Mycoplasma mycoides, from "mycoides Small Colony" to "capri". A microevolutionary perspective.</title>
        <authorList>
            <person name="Thiaucourt F."/>
            <person name="Manso-Silvan L."/>
            <person name="Salah W."/>
            <person name="Barbe V."/>
            <person name="Berger A."/>
            <person name="Jacob D."/>
            <person name="Breton M."/>
            <person name="Dupuy V."/>
            <person name="Lomenech A.M."/>
            <person name="Blanchard A."/>
            <person name="Sirand-Pugnet P."/>
        </authorList>
    </citation>
    <scope>NUCLEOTIDE SEQUENCE [LARGE SCALE GENOMIC DNA]</scope>
    <source>
        <strain evidence="2">95010</strain>
    </source>
</reference>
<organism evidence="1 2">
    <name type="scientific">Mycoplasma mycoides subsp. capri LC str. 95010</name>
    <dbReference type="NCBI Taxonomy" id="862259"/>
    <lineage>
        <taxon>Bacteria</taxon>
        <taxon>Bacillati</taxon>
        <taxon>Mycoplasmatota</taxon>
        <taxon>Mollicutes</taxon>
        <taxon>Mycoplasmataceae</taxon>
        <taxon>Mycoplasma</taxon>
    </lineage>
</organism>